<evidence type="ECO:0000256" key="3">
    <source>
        <dbReference type="ARBA" id="ARBA00022989"/>
    </source>
</evidence>
<feature type="transmembrane region" description="Helical" evidence="5">
    <location>
        <begin position="199"/>
        <end position="216"/>
    </location>
</feature>
<dbReference type="InterPro" id="IPR036259">
    <property type="entry name" value="MFS_trans_sf"/>
</dbReference>
<dbReference type="Gene3D" id="1.20.1250.20">
    <property type="entry name" value="MFS general substrate transporter like domains"/>
    <property type="match status" value="2"/>
</dbReference>
<evidence type="ECO:0000313" key="7">
    <source>
        <dbReference type="EMBL" id="MBA8953056.1"/>
    </source>
</evidence>
<reference evidence="7 8" key="1">
    <citation type="submission" date="2020-08" db="EMBL/GenBank/DDBJ databases">
        <title>Genomic Encyclopedia of Type Strains, Phase IV (KMG-IV): sequencing the most valuable type-strain genomes for metagenomic binning, comparative biology and taxonomic classification.</title>
        <authorList>
            <person name="Goeker M."/>
        </authorList>
    </citation>
    <scope>NUCLEOTIDE SEQUENCE [LARGE SCALE GENOMIC DNA]</scope>
    <source>
        <strain evidence="7 8">DSM 44197</strain>
    </source>
</reference>
<keyword evidence="3 5" id="KW-1133">Transmembrane helix</keyword>
<proteinExistence type="predicted"/>
<keyword evidence="8" id="KW-1185">Reference proteome</keyword>
<feature type="transmembrane region" description="Helical" evidence="5">
    <location>
        <begin position="236"/>
        <end position="256"/>
    </location>
</feature>
<comment type="subcellular location">
    <subcellularLocation>
        <location evidence="1">Cell membrane</location>
        <topology evidence="1">Multi-pass membrane protein</topology>
    </subcellularLocation>
</comment>
<feature type="transmembrane region" description="Helical" evidence="5">
    <location>
        <begin position="293"/>
        <end position="315"/>
    </location>
</feature>
<dbReference type="Pfam" id="PF07690">
    <property type="entry name" value="MFS_1"/>
    <property type="match status" value="1"/>
</dbReference>
<feature type="domain" description="Major facilitator superfamily (MFS) profile" evidence="6">
    <location>
        <begin position="203"/>
        <end position="383"/>
    </location>
</feature>
<gene>
    <name evidence="7" type="ORF">HNR61_004706</name>
</gene>
<evidence type="ECO:0000256" key="1">
    <source>
        <dbReference type="ARBA" id="ARBA00004651"/>
    </source>
</evidence>
<feature type="transmembrane region" description="Helical" evidence="5">
    <location>
        <begin position="69"/>
        <end position="87"/>
    </location>
</feature>
<evidence type="ECO:0000259" key="6">
    <source>
        <dbReference type="PROSITE" id="PS50850"/>
    </source>
</evidence>
<dbReference type="PROSITE" id="PS50850">
    <property type="entry name" value="MFS"/>
    <property type="match status" value="1"/>
</dbReference>
<accession>A0A7W3LRL9</accession>
<dbReference type="SUPFAM" id="SSF103473">
    <property type="entry name" value="MFS general substrate transporter"/>
    <property type="match status" value="1"/>
</dbReference>
<keyword evidence="4 5" id="KW-0472">Membrane</keyword>
<feature type="transmembrane region" description="Helical" evidence="5">
    <location>
        <begin position="93"/>
        <end position="118"/>
    </location>
</feature>
<feature type="transmembrane region" description="Helical" evidence="5">
    <location>
        <begin position="327"/>
        <end position="351"/>
    </location>
</feature>
<feature type="transmembrane region" description="Helical" evidence="5">
    <location>
        <begin position="157"/>
        <end position="178"/>
    </location>
</feature>
<dbReference type="InterPro" id="IPR020846">
    <property type="entry name" value="MFS_dom"/>
</dbReference>
<dbReference type="EMBL" id="JACJIA010000006">
    <property type="protein sequence ID" value="MBA8953056.1"/>
    <property type="molecule type" value="Genomic_DNA"/>
</dbReference>
<sequence length="383" mass="38293">MRHGSAAVFGVFAAYGALWGPYLALMPEVRRATGAGEAQYGAALLVGALATLPTMFVAGRLVDRWGRRMVPIFMIGFAVLATAPPFAGSVPELFVAVTLFGCGSGACNVVAVALASAVEAGSGERIMNRAHALFPVGLLTCSLLTGAVRTAGISAEVVVVGFNSAVAASVLLWGRTALPVSFAPAGRSRDGRRGGWRGLGRAALPFCALAALALVVESGVQQWSAVFLTDVVRAPVGLSAAAPGVFAAAMALGRFGGHWLSGRASDRTVLLASGGLAAFGVLALAAAGGPASALAATAMVGAAISVAPPTAYGLIGRGAAPENRGAVLGSSTSLASIGLLLGPALVGWFAAWLDLRTAIAGLALVAFVVSLLALNVPSRSEHP</sequence>
<dbReference type="GO" id="GO:0022857">
    <property type="term" value="F:transmembrane transporter activity"/>
    <property type="evidence" value="ECO:0007669"/>
    <property type="project" value="InterPro"/>
</dbReference>
<feature type="transmembrane region" description="Helical" evidence="5">
    <location>
        <begin position="357"/>
        <end position="376"/>
    </location>
</feature>
<dbReference type="RefSeq" id="WP_220509698.1">
    <property type="nucleotide sequence ID" value="NZ_BAAALP010000033.1"/>
</dbReference>
<protein>
    <submittedName>
        <fullName evidence="7">MFS family permease</fullName>
    </submittedName>
</protein>
<organism evidence="7 8">
    <name type="scientific">Actinomadura namibiensis</name>
    <dbReference type="NCBI Taxonomy" id="182080"/>
    <lineage>
        <taxon>Bacteria</taxon>
        <taxon>Bacillati</taxon>
        <taxon>Actinomycetota</taxon>
        <taxon>Actinomycetes</taxon>
        <taxon>Streptosporangiales</taxon>
        <taxon>Thermomonosporaceae</taxon>
        <taxon>Actinomadura</taxon>
    </lineage>
</organism>
<dbReference type="GO" id="GO:0005886">
    <property type="term" value="C:plasma membrane"/>
    <property type="evidence" value="ECO:0007669"/>
    <property type="project" value="UniProtKB-SubCell"/>
</dbReference>
<feature type="transmembrane region" description="Helical" evidence="5">
    <location>
        <begin position="268"/>
        <end position="287"/>
    </location>
</feature>
<evidence type="ECO:0000256" key="5">
    <source>
        <dbReference type="SAM" id="Phobius"/>
    </source>
</evidence>
<name>A0A7W3LRL9_ACTNM</name>
<dbReference type="PANTHER" id="PTHR23514:SF13">
    <property type="entry name" value="INNER MEMBRANE PROTEIN YBJJ"/>
    <property type="match status" value="1"/>
</dbReference>
<dbReference type="AlphaFoldDB" id="A0A7W3LRL9"/>
<evidence type="ECO:0000313" key="8">
    <source>
        <dbReference type="Proteomes" id="UP000572680"/>
    </source>
</evidence>
<dbReference type="Proteomes" id="UP000572680">
    <property type="component" value="Unassembled WGS sequence"/>
</dbReference>
<feature type="transmembrane region" description="Helical" evidence="5">
    <location>
        <begin position="40"/>
        <end position="62"/>
    </location>
</feature>
<dbReference type="PANTHER" id="PTHR23514">
    <property type="entry name" value="BYPASS OF STOP CODON PROTEIN 6"/>
    <property type="match status" value="1"/>
</dbReference>
<feature type="transmembrane region" description="Helical" evidence="5">
    <location>
        <begin position="130"/>
        <end position="151"/>
    </location>
</feature>
<keyword evidence="2 5" id="KW-0812">Transmembrane</keyword>
<dbReference type="InterPro" id="IPR051788">
    <property type="entry name" value="MFS_Transporter"/>
</dbReference>
<evidence type="ECO:0000256" key="4">
    <source>
        <dbReference type="ARBA" id="ARBA00023136"/>
    </source>
</evidence>
<dbReference type="InterPro" id="IPR011701">
    <property type="entry name" value="MFS"/>
</dbReference>
<evidence type="ECO:0000256" key="2">
    <source>
        <dbReference type="ARBA" id="ARBA00022692"/>
    </source>
</evidence>
<comment type="caution">
    <text evidence="7">The sequence shown here is derived from an EMBL/GenBank/DDBJ whole genome shotgun (WGS) entry which is preliminary data.</text>
</comment>